<keyword evidence="3" id="KW-1185">Reference proteome</keyword>
<sequence>MRCHQSSDHQQHSSHYHLIHPTNTRIKMASKVLIAFMALLVVAMAMEFAEEGMDFDMEQLHLSEKRGQSMRKYKVCETQFSADQTCWCSRRNGKFAFCAGAAGGENI</sequence>
<keyword evidence="1" id="KW-0472">Membrane</keyword>
<dbReference type="EnsemblMetazoa" id="XM_030979009">
    <property type="protein sequence ID" value="XP_030834869"/>
    <property type="gene ID" value="LOC115921513"/>
</dbReference>
<dbReference type="OrthoDB" id="10204215at2759"/>
<keyword evidence="1" id="KW-1133">Transmembrane helix</keyword>
<dbReference type="InParanoid" id="A0A7M7NDH3"/>
<proteinExistence type="predicted"/>
<name>A0A7M7NDH3_STRPU</name>
<dbReference type="RefSeq" id="XP_030834869.1">
    <property type="nucleotide sequence ID" value="XM_030979009.1"/>
</dbReference>
<reference evidence="2" key="2">
    <citation type="submission" date="2021-01" db="UniProtKB">
        <authorList>
            <consortium name="EnsemblMetazoa"/>
        </authorList>
    </citation>
    <scope>IDENTIFICATION</scope>
</reference>
<keyword evidence="1" id="KW-0812">Transmembrane</keyword>
<dbReference type="GeneID" id="115921513"/>
<protein>
    <submittedName>
        <fullName evidence="2">Uncharacterized protein</fullName>
    </submittedName>
</protein>
<dbReference type="AlphaFoldDB" id="A0A7M7NDH3"/>
<evidence type="ECO:0000313" key="3">
    <source>
        <dbReference type="Proteomes" id="UP000007110"/>
    </source>
</evidence>
<feature type="transmembrane region" description="Helical" evidence="1">
    <location>
        <begin position="32"/>
        <end position="49"/>
    </location>
</feature>
<accession>A0A7M7NDH3</accession>
<evidence type="ECO:0000313" key="2">
    <source>
        <dbReference type="EnsemblMetazoa" id="XP_030834869"/>
    </source>
</evidence>
<reference evidence="3" key="1">
    <citation type="submission" date="2015-02" db="EMBL/GenBank/DDBJ databases">
        <title>Genome sequencing for Strongylocentrotus purpuratus.</title>
        <authorList>
            <person name="Murali S."/>
            <person name="Liu Y."/>
            <person name="Vee V."/>
            <person name="English A."/>
            <person name="Wang M."/>
            <person name="Skinner E."/>
            <person name="Han Y."/>
            <person name="Muzny D.M."/>
            <person name="Worley K.C."/>
            <person name="Gibbs R.A."/>
        </authorList>
    </citation>
    <scope>NUCLEOTIDE SEQUENCE</scope>
</reference>
<dbReference type="OMA" id="QTCYCAR"/>
<dbReference type="Proteomes" id="UP000007110">
    <property type="component" value="Unassembled WGS sequence"/>
</dbReference>
<organism evidence="2 3">
    <name type="scientific">Strongylocentrotus purpuratus</name>
    <name type="common">Purple sea urchin</name>
    <dbReference type="NCBI Taxonomy" id="7668"/>
    <lineage>
        <taxon>Eukaryota</taxon>
        <taxon>Metazoa</taxon>
        <taxon>Echinodermata</taxon>
        <taxon>Eleutherozoa</taxon>
        <taxon>Echinozoa</taxon>
        <taxon>Echinoidea</taxon>
        <taxon>Euechinoidea</taxon>
        <taxon>Echinacea</taxon>
        <taxon>Camarodonta</taxon>
        <taxon>Echinidea</taxon>
        <taxon>Strongylocentrotidae</taxon>
        <taxon>Strongylocentrotus</taxon>
    </lineage>
</organism>
<dbReference type="KEGG" id="spu:115921513"/>
<evidence type="ECO:0000256" key="1">
    <source>
        <dbReference type="SAM" id="Phobius"/>
    </source>
</evidence>